<dbReference type="InterPro" id="IPR016181">
    <property type="entry name" value="Acyl_CoA_acyltransferase"/>
</dbReference>
<organism evidence="2 3">
    <name type="scientific">Neobacillus piezotolerans</name>
    <dbReference type="NCBI Taxonomy" id="2259171"/>
    <lineage>
        <taxon>Bacteria</taxon>
        <taxon>Bacillati</taxon>
        <taxon>Bacillota</taxon>
        <taxon>Bacilli</taxon>
        <taxon>Bacillales</taxon>
        <taxon>Bacillaceae</taxon>
        <taxon>Neobacillus</taxon>
    </lineage>
</organism>
<proteinExistence type="predicted"/>
<dbReference type="PROSITE" id="PS51186">
    <property type="entry name" value="GNAT"/>
    <property type="match status" value="1"/>
</dbReference>
<protein>
    <submittedName>
        <fullName evidence="2">N-acetyltransferase</fullName>
    </submittedName>
</protein>
<dbReference type="RefSeq" id="WP_115451934.1">
    <property type="nucleotide sequence ID" value="NZ_QNQT01000003.1"/>
</dbReference>
<dbReference type="InterPro" id="IPR000182">
    <property type="entry name" value="GNAT_dom"/>
</dbReference>
<sequence>MEGITIKDGLKNMDFEKVTEMLSNAFWCKGIKVDEVIKGAENSALVVGVFIDTNQIGYARVISDKTRFAYILDVYVDESFRRKGLGQKMIQYILGHEELTDVYQWLLITKDAHGVYSKVGFDPVSRPLDWMEIRKDRPKRI</sequence>
<evidence type="ECO:0000313" key="3">
    <source>
        <dbReference type="Proteomes" id="UP000257144"/>
    </source>
</evidence>
<dbReference type="EMBL" id="QNQT01000003">
    <property type="protein sequence ID" value="RDU37106.1"/>
    <property type="molecule type" value="Genomic_DNA"/>
</dbReference>
<dbReference type="AlphaFoldDB" id="A0A3D8GSR0"/>
<dbReference type="Pfam" id="PF13508">
    <property type="entry name" value="Acetyltransf_7"/>
    <property type="match status" value="1"/>
</dbReference>
<dbReference type="PANTHER" id="PTHR43233:SF1">
    <property type="entry name" value="FAMILY N-ACETYLTRANSFERASE, PUTATIVE (AFU_ORTHOLOGUE AFUA_6G03350)-RELATED"/>
    <property type="match status" value="1"/>
</dbReference>
<reference evidence="2 3" key="1">
    <citation type="submission" date="2018-07" db="EMBL/GenBank/DDBJ databases">
        <title>Bacillus sp. YLB-04 draft genome sequence.</title>
        <authorList>
            <person name="Yu L."/>
            <person name="Tang X."/>
        </authorList>
    </citation>
    <scope>NUCLEOTIDE SEQUENCE [LARGE SCALE GENOMIC DNA]</scope>
    <source>
        <strain evidence="2 3">YLB-04</strain>
    </source>
</reference>
<dbReference type="Proteomes" id="UP000257144">
    <property type="component" value="Unassembled WGS sequence"/>
</dbReference>
<dbReference type="GO" id="GO:0016747">
    <property type="term" value="F:acyltransferase activity, transferring groups other than amino-acyl groups"/>
    <property type="evidence" value="ECO:0007669"/>
    <property type="project" value="InterPro"/>
</dbReference>
<dbReference type="CDD" id="cd04301">
    <property type="entry name" value="NAT_SF"/>
    <property type="match status" value="1"/>
</dbReference>
<evidence type="ECO:0000259" key="1">
    <source>
        <dbReference type="PROSITE" id="PS51186"/>
    </source>
</evidence>
<gene>
    <name evidence="2" type="ORF">DRW41_10510</name>
</gene>
<accession>A0A3D8GSR0</accession>
<keyword evidence="3" id="KW-1185">Reference proteome</keyword>
<feature type="domain" description="N-acetyltransferase" evidence="1">
    <location>
        <begin position="4"/>
        <end position="138"/>
    </location>
</feature>
<dbReference type="SUPFAM" id="SSF55729">
    <property type="entry name" value="Acyl-CoA N-acyltransferases (Nat)"/>
    <property type="match status" value="1"/>
</dbReference>
<evidence type="ECO:0000313" key="2">
    <source>
        <dbReference type="EMBL" id="RDU37106.1"/>
    </source>
</evidence>
<dbReference type="OrthoDB" id="3216107at2"/>
<dbReference type="Gene3D" id="3.40.630.30">
    <property type="match status" value="1"/>
</dbReference>
<name>A0A3D8GSR0_9BACI</name>
<dbReference type="PANTHER" id="PTHR43233">
    <property type="entry name" value="FAMILY N-ACETYLTRANSFERASE, PUTATIVE (AFU_ORTHOLOGUE AFUA_6G03350)-RELATED"/>
    <property type="match status" value="1"/>
</dbReference>
<dbReference type="InterPro" id="IPR053144">
    <property type="entry name" value="Acetyltransferase_Butenolide"/>
</dbReference>
<comment type="caution">
    <text evidence="2">The sequence shown here is derived from an EMBL/GenBank/DDBJ whole genome shotgun (WGS) entry which is preliminary data.</text>
</comment>
<keyword evidence="2" id="KW-0808">Transferase</keyword>